<keyword evidence="4 7" id="KW-0689">Ribosomal protein</keyword>
<dbReference type="EMBL" id="MHUF01000031">
    <property type="protein sequence ID" value="OHA71750.1"/>
    <property type="molecule type" value="Genomic_DNA"/>
</dbReference>
<dbReference type="PANTHER" id="PTHR11229:SF16">
    <property type="entry name" value="LARGE RIBOSOMAL SUBUNIT PROTEIN UL3C"/>
    <property type="match status" value="1"/>
</dbReference>
<dbReference type="Pfam" id="PF00297">
    <property type="entry name" value="Ribosomal_L3"/>
    <property type="match status" value="1"/>
</dbReference>
<evidence type="ECO:0000256" key="4">
    <source>
        <dbReference type="ARBA" id="ARBA00022980"/>
    </source>
</evidence>
<dbReference type="InterPro" id="IPR000597">
    <property type="entry name" value="Ribosomal_uL3"/>
</dbReference>
<keyword evidence="5" id="KW-0687">Ribonucleoprotein</keyword>
<evidence type="ECO:0000313" key="7">
    <source>
        <dbReference type="EMBL" id="OHA71750.1"/>
    </source>
</evidence>
<dbReference type="InterPro" id="IPR019927">
    <property type="entry name" value="Ribosomal_uL3_bac/org-type"/>
</dbReference>
<accession>A0A1G2RFY6</accession>
<dbReference type="GO" id="GO:0019843">
    <property type="term" value="F:rRNA binding"/>
    <property type="evidence" value="ECO:0007669"/>
    <property type="project" value="UniProtKB-KW"/>
</dbReference>
<dbReference type="SUPFAM" id="SSF50447">
    <property type="entry name" value="Translation proteins"/>
    <property type="match status" value="1"/>
</dbReference>
<protein>
    <recommendedName>
        <fullName evidence="6">50S ribosomal protein L3</fullName>
    </recommendedName>
</protein>
<dbReference type="AlphaFoldDB" id="A0A1G2RFY6"/>
<keyword evidence="3" id="KW-0694">RNA-binding</keyword>
<gene>
    <name evidence="7" type="ORF">A3A27_01230</name>
</gene>
<dbReference type="Proteomes" id="UP000177287">
    <property type="component" value="Unassembled WGS sequence"/>
</dbReference>
<reference evidence="7 8" key="1">
    <citation type="journal article" date="2016" name="Nat. Commun.">
        <title>Thousands of microbial genomes shed light on interconnected biogeochemical processes in an aquifer system.</title>
        <authorList>
            <person name="Anantharaman K."/>
            <person name="Brown C.T."/>
            <person name="Hug L.A."/>
            <person name="Sharon I."/>
            <person name="Castelle C.J."/>
            <person name="Probst A.J."/>
            <person name="Thomas B.C."/>
            <person name="Singh A."/>
            <person name="Wilkins M.J."/>
            <person name="Karaoz U."/>
            <person name="Brodie E.L."/>
            <person name="Williams K.H."/>
            <person name="Hubbard S.S."/>
            <person name="Banfield J.F."/>
        </authorList>
    </citation>
    <scope>NUCLEOTIDE SEQUENCE [LARGE SCALE GENOMIC DNA]</scope>
</reference>
<sequence length="196" mass="21146">MKAILGKKIGTTQVFTDQGKVVPVTLVEAGPCTVLAVLSKDKNGYEAVQLGFELLAEKKVTKSMKGKGFRYIKEFRFINELKTGDTLDVSLFKEGDKVKVSGISKGKGTQGGVKRWGFHGRNATRGTKHEERTIGSVGAARPSEVWLGKKMPGHLGFGRVSTKNVQVVKVDPEHNIIALKGAVPGMRGTLVEIVGK</sequence>
<dbReference type="PANTHER" id="PTHR11229">
    <property type="entry name" value="50S RIBOSOMAL PROTEIN L3"/>
    <property type="match status" value="1"/>
</dbReference>
<dbReference type="GO" id="GO:0006412">
    <property type="term" value="P:translation"/>
    <property type="evidence" value="ECO:0007669"/>
    <property type="project" value="UniProtKB-UniRule"/>
</dbReference>
<evidence type="ECO:0000256" key="3">
    <source>
        <dbReference type="ARBA" id="ARBA00022884"/>
    </source>
</evidence>
<dbReference type="GO" id="GO:0003735">
    <property type="term" value="F:structural constituent of ribosome"/>
    <property type="evidence" value="ECO:0007669"/>
    <property type="project" value="UniProtKB-UniRule"/>
</dbReference>
<evidence type="ECO:0000256" key="1">
    <source>
        <dbReference type="ARBA" id="ARBA00006540"/>
    </source>
</evidence>
<name>A0A1G2RFY6_9BACT</name>
<keyword evidence="2" id="KW-0699">rRNA-binding</keyword>
<dbReference type="NCBIfam" id="TIGR03625">
    <property type="entry name" value="L3_bact"/>
    <property type="match status" value="1"/>
</dbReference>
<proteinExistence type="inferred from homology"/>
<evidence type="ECO:0000256" key="6">
    <source>
        <dbReference type="NCBIfam" id="TIGR03625"/>
    </source>
</evidence>
<dbReference type="GO" id="GO:0022625">
    <property type="term" value="C:cytosolic large ribosomal subunit"/>
    <property type="evidence" value="ECO:0007669"/>
    <property type="project" value="TreeGrafter"/>
</dbReference>
<organism evidence="7 8">
    <name type="scientific">Candidatus Wildermuthbacteria bacterium RIFCSPLOWO2_01_FULL_47_18</name>
    <dbReference type="NCBI Taxonomy" id="1802460"/>
    <lineage>
        <taxon>Bacteria</taxon>
        <taxon>Candidatus Wildermuthiibacteriota</taxon>
    </lineage>
</organism>
<evidence type="ECO:0000256" key="5">
    <source>
        <dbReference type="ARBA" id="ARBA00023274"/>
    </source>
</evidence>
<comment type="caution">
    <text evidence="7">The sequence shown here is derived from an EMBL/GenBank/DDBJ whole genome shotgun (WGS) entry which is preliminary data.</text>
</comment>
<evidence type="ECO:0000313" key="8">
    <source>
        <dbReference type="Proteomes" id="UP000177287"/>
    </source>
</evidence>
<dbReference type="Gene3D" id="2.40.30.10">
    <property type="entry name" value="Translation factors"/>
    <property type="match status" value="2"/>
</dbReference>
<comment type="similarity">
    <text evidence="1">Belongs to the universal ribosomal protein uL3 family.</text>
</comment>
<evidence type="ECO:0000256" key="2">
    <source>
        <dbReference type="ARBA" id="ARBA00022730"/>
    </source>
</evidence>
<dbReference type="InterPro" id="IPR009000">
    <property type="entry name" value="Transl_B-barrel_sf"/>
</dbReference>